<dbReference type="OrthoDB" id="9806388at2"/>
<evidence type="ECO:0000256" key="6">
    <source>
        <dbReference type="ARBA" id="ARBA00022801"/>
    </source>
</evidence>
<dbReference type="SUPFAM" id="SSF53092">
    <property type="entry name" value="Creatinase/prolidase N-terminal domain"/>
    <property type="match status" value="1"/>
</dbReference>
<evidence type="ECO:0000259" key="8">
    <source>
        <dbReference type="SMART" id="SM01011"/>
    </source>
</evidence>
<reference evidence="9 10" key="1">
    <citation type="submission" date="2018-05" db="EMBL/GenBank/DDBJ databases">
        <title>Marinifilum breve JC075T sp. nov., a marine bacterium isolated from Yongle Blue Hole in the South China Sea.</title>
        <authorList>
            <person name="Fu T."/>
        </authorList>
    </citation>
    <scope>NUCLEOTIDE SEQUENCE [LARGE SCALE GENOMIC DNA]</scope>
    <source>
        <strain evidence="9 10">JC075</strain>
    </source>
</reference>
<dbReference type="Proteomes" id="UP000248079">
    <property type="component" value="Unassembled WGS sequence"/>
</dbReference>
<keyword evidence="6" id="KW-0378">Hydrolase</keyword>
<sequence>MFTKETYQKRRELLKSTVKSGILLFLGNDECGMNYADNTYHYRQDSTFLYFFGSDYAGLNAIIDIDENREIIFGDELSIDHIVWIGTQPTIKEKSEAVGIYETAPSGELQDYLSKASSQGRKIHYLPPYRPEHQVKLLNWLNIHLNQAVENSSAEFVQAVVNQRNYKSEEEIIQIEEAVNITADMHLTAMRMAKPGMKESEIAAAVQEVAIRAGGQLSFPTIATINGQTLHNHYHGNTIKSGDMVLIDCGAENGMHYAGDMSSTFPVSKTFTERQREIYQIALNAHEAAIAELRPGVRFKDVHLKACKTIAEGMKQMGFMKGDMDEAVQQGAHALFFQCGLGHMMGLDVHDMENLGEVYVGYNGEAKSTQFGLKSLRLGRELEPGFVLTIEPGIYFIPELIDRWKAEKKFTDFINYDKVEQYKDFGGLRNEEDFLITNDGARLLGKPIPKTIYDVESQRS</sequence>
<dbReference type="InterPro" id="IPR029149">
    <property type="entry name" value="Creatin/AminoP/Spt16_N"/>
</dbReference>
<dbReference type="CDD" id="cd01087">
    <property type="entry name" value="Prolidase"/>
    <property type="match status" value="1"/>
</dbReference>
<dbReference type="PANTHER" id="PTHR43226">
    <property type="entry name" value="XAA-PRO AMINOPEPTIDASE 3"/>
    <property type="match status" value="1"/>
</dbReference>
<keyword evidence="10" id="KW-1185">Reference proteome</keyword>
<gene>
    <name evidence="9" type="ORF">DF185_22040</name>
</gene>
<dbReference type="SUPFAM" id="SSF55920">
    <property type="entry name" value="Creatinase/aminopeptidase"/>
    <property type="match status" value="1"/>
</dbReference>
<dbReference type="GO" id="GO:0006508">
    <property type="term" value="P:proteolysis"/>
    <property type="evidence" value="ECO:0007669"/>
    <property type="project" value="TreeGrafter"/>
</dbReference>
<comment type="cofactor">
    <cofactor evidence="2">
        <name>Mn(2+)</name>
        <dbReference type="ChEBI" id="CHEBI:29035"/>
    </cofactor>
</comment>
<keyword evidence="7" id="KW-0464">Manganese</keyword>
<protein>
    <recommendedName>
        <fullName evidence="4">Xaa-Pro aminopeptidase</fullName>
        <ecNumber evidence="4">3.4.11.9</ecNumber>
    </recommendedName>
</protein>
<dbReference type="InterPro" id="IPR036005">
    <property type="entry name" value="Creatinase/aminopeptidase-like"/>
</dbReference>
<dbReference type="PANTHER" id="PTHR43226:SF4">
    <property type="entry name" value="XAA-PRO AMINOPEPTIDASE 3"/>
    <property type="match status" value="1"/>
</dbReference>
<evidence type="ECO:0000313" key="9">
    <source>
        <dbReference type="EMBL" id="PXX95402.1"/>
    </source>
</evidence>
<evidence type="ECO:0000313" key="10">
    <source>
        <dbReference type="Proteomes" id="UP000248079"/>
    </source>
</evidence>
<dbReference type="InterPro" id="IPR007865">
    <property type="entry name" value="Aminopep_P_N"/>
</dbReference>
<dbReference type="AlphaFoldDB" id="A0A2V4A4Z3"/>
<comment type="similarity">
    <text evidence="3">Belongs to the peptidase M24B family.</text>
</comment>
<dbReference type="Gene3D" id="3.90.230.10">
    <property type="entry name" value="Creatinase/methionine aminopeptidase superfamily"/>
    <property type="match status" value="1"/>
</dbReference>
<proteinExistence type="inferred from homology"/>
<accession>A0A2V4A4Z3</accession>
<dbReference type="EC" id="3.4.11.9" evidence="4"/>
<dbReference type="GO" id="GO:0005829">
    <property type="term" value="C:cytosol"/>
    <property type="evidence" value="ECO:0007669"/>
    <property type="project" value="TreeGrafter"/>
</dbReference>
<comment type="caution">
    <text evidence="9">The sequence shown here is derived from an EMBL/GenBank/DDBJ whole genome shotgun (WGS) entry which is preliminary data.</text>
</comment>
<organism evidence="9 10">
    <name type="scientific">Marinifilum breve</name>
    <dbReference type="NCBI Taxonomy" id="2184082"/>
    <lineage>
        <taxon>Bacteria</taxon>
        <taxon>Pseudomonadati</taxon>
        <taxon>Bacteroidota</taxon>
        <taxon>Bacteroidia</taxon>
        <taxon>Marinilabiliales</taxon>
        <taxon>Marinifilaceae</taxon>
    </lineage>
</organism>
<dbReference type="Pfam" id="PF00557">
    <property type="entry name" value="Peptidase_M24"/>
    <property type="match status" value="1"/>
</dbReference>
<evidence type="ECO:0000256" key="4">
    <source>
        <dbReference type="ARBA" id="ARBA00012574"/>
    </source>
</evidence>
<dbReference type="SMART" id="SM01011">
    <property type="entry name" value="AMP_N"/>
    <property type="match status" value="1"/>
</dbReference>
<keyword evidence="9" id="KW-0031">Aminopeptidase</keyword>
<dbReference type="EMBL" id="QFLI01000015">
    <property type="protein sequence ID" value="PXX95402.1"/>
    <property type="molecule type" value="Genomic_DNA"/>
</dbReference>
<dbReference type="RefSeq" id="WP_110363765.1">
    <property type="nucleotide sequence ID" value="NZ_QFLI01000015.1"/>
</dbReference>
<keyword evidence="9" id="KW-0645">Protease</keyword>
<name>A0A2V4A4Z3_9BACT</name>
<dbReference type="InterPro" id="IPR052433">
    <property type="entry name" value="X-Pro_dipept-like"/>
</dbReference>
<comment type="catalytic activity">
    <reaction evidence="1">
        <text>Release of any N-terminal amino acid, including proline, that is linked to proline, even from a dipeptide or tripeptide.</text>
        <dbReference type="EC" id="3.4.11.9"/>
    </reaction>
</comment>
<dbReference type="InterPro" id="IPR000994">
    <property type="entry name" value="Pept_M24"/>
</dbReference>
<evidence type="ECO:0000256" key="1">
    <source>
        <dbReference type="ARBA" id="ARBA00001424"/>
    </source>
</evidence>
<evidence type="ECO:0000256" key="3">
    <source>
        <dbReference type="ARBA" id="ARBA00008766"/>
    </source>
</evidence>
<evidence type="ECO:0000256" key="2">
    <source>
        <dbReference type="ARBA" id="ARBA00001936"/>
    </source>
</evidence>
<feature type="domain" description="Aminopeptidase P N-terminal" evidence="8">
    <location>
        <begin position="2"/>
        <end position="134"/>
    </location>
</feature>
<evidence type="ECO:0000256" key="5">
    <source>
        <dbReference type="ARBA" id="ARBA00022723"/>
    </source>
</evidence>
<keyword evidence="5" id="KW-0479">Metal-binding</keyword>
<evidence type="ECO:0000256" key="7">
    <source>
        <dbReference type="ARBA" id="ARBA00023211"/>
    </source>
</evidence>
<dbReference type="Gene3D" id="3.40.350.10">
    <property type="entry name" value="Creatinase/prolidase N-terminal domain"/>
    <property type="match status" value="1"/>
</dbReference>
<dbReference type="GO" id="GO:0070006">
    <property type="term" value="F:metalloaminopeptidase activity"/>
    <property type="evidence" value="ECO:0007669"/>
    <property type="project" value="InterPro"/>
</dbReference>
<dbReference type="Pfam" id="PF05195">
    <property type="entry name" value="AMP_N"/>
    <property type="match status" value="1"/>
</dbReference>
<dbReference type="GO" id="GO:0030145">
    <property type="term" value="F:manganese ion binding"/>
    <property type="evidence" value="ECO:0007669"/>
    <property type="project" value="InterPro"/>
</dbReference>